<name>A0A4V5MY25_9ACTN</name>
<gene>
    <name evidence="1" type="ORF">FCI23_39895</name>
</gene>
<reference evidence="1 2" key="1">
    <citation type="submission" date="2019-04" db="EMBL/GenBank/DDBJ databases">
        <title>Streptomyces oryziradicis sp. nov., a novel actinomycete isolated from rhizosphere soil of rice (Oryza sativa L.).</title>
        <authorList>
            <person name="Li C."/>
        </authorList>
    </citation>
    <scope>NUCLEOTIDE SEQUENCE [LARGE SCALE GENOMIC DNA]</scope>
    <source>
        <strain evidence="1 2">NEAU-C40</strain>
    </source>
</reference>
<dbReference type="RefSeq" id="WP_136729038.1">
    <property type="nucleotide sequence ID" value="NZ_SUMC01000068.1"/>
</dbReference>
<dbReference type="Proteomes" id="UP000305778">
    <property type="component" value="Unassembled WGS sequence"/>
</dbReference>
<sequence length="93" mass="9653">MFGKVTVTLIAYRATGAADLHPADAVLNLPAGMHSHGLAAWPRWSLPAARSTGPTNGSTPAAGIGKRQIAELAMTAAPDIDVFYDAPTARLSR</sequence>
<evidence type="ECO:0000313" key="1">
    <source>
        <dbReference type="EMBL" id="TKA01949.1"/>
    </source>
</evidence>
<keyword evidence="2" id="KW-1185">Reference proteome</keyword>
<dbReference type="EMBL" id="SUMC01000068">
    <property type="protein sequence ID" value="TKA01949.1"/>
    <property type="molecule type" value="Genomic_DNA"/>
</dbReference>
<organism evidence="1 2">
    <name type="scientific">Actinacidiphila oryziradicis</name>
    <dbReference type="NCBI Taxonomy" id="2571141"/>
    <lineage>
        <taxon>Bacteria</taxon>
        <taxon>Bacillati</taxon>
        <taxon>Actinomycetota</taxon>
        <taxon>Actinomycetes</taxon>
        <taxon>Kitasatosporales</taxon>
        <taxon>Streptomycetaceae</taxon>
        <taxon>Actinacidiphila</taxon>
    </lineage>
</organism>
<evidence type="ECO:0000313" key="2">
    <source>
        <dbReference type="Proteomes" id="UP000305778"/>
    </source>
</evidence>
<protein>
    <submittedName>
        <fullName evidence="1">Uncharacterized protein</fullName>
    </submittedName>
</protein>
<accession>A0A4V5MY25</accession>
<comment type="caution">
    <text evidence="1">The sequence shown here is derived from an EMBL/GenBank/DDBJ whole genome shotgun (WGS) entry which is preliminary data.</text>
</comment>
<proteinExistence type="predicted"/>
<dbReference type="AlphaFoldDB" id="A0A4V5MY25"/>
<dbReference type="OrthoDB" id="4334491at2"/>